<comment type="similarity">
    <text evidence="1">Belongs to the DnaB/DnaD family.</text>
</comment>
<dbReference type="AlphaFoldDB" id="A0A0B7MNJ7"/>
<dbReference type="InterPro" id="IPR036388">
    <property type="entry name" value="WH-like_DNA-bd_sf"/>
</dbReference>
<dbReference type="InterPro" id="IPR034829">
    <property type="entry name" value="DnaD-like_sf"/>
</dbReference>
<dbReference type="InterPro" id="IPR006343">
    <property type="entry name" value="DnaB/C_C"/>
</dbReference>
<sequence length="251" mass="29396">MVNGGRFHIPALFSRDFFAEGFTVMPNILIKYSDRLGLEGTDLLILLAIFYFQQTGRYELEIADFSQLLHIQERQIQVSIEKMRDLGLLTDIDQSLETTGLFEKVADLWAEERMRAVQQKQQEAAITVQLKAGKEQLLSPLINIINLFEREFGRALTPIEIDQIKNWYCEHGYAETLIKEALKRAVLRGILNLNYMDKILASWAKMNIRTTREVIQYEERFQDKKKRKEQSDPDQKIAKEQDEKFKDIYLT</sequence>
<proteinExistence type="inferred from homology"/>
<evidence type="ECO:0000259" key="4">
    <source>
        <dbReference type="Pfam" id="PF21984"/>
    </source>
</evidence>
<gene>
    <name evidence="5" type="ORF">SSCH_600028</name>
</gene>
<dbReference type="Gene3D" id="1.10.10.630">
    <property type="entry name" value="DnaD domain-like"/>
    <property type="match status" value="1"/>
</dbReference>
<evidence type="ECO:0000259" key="3">
    <source>
        <dbReference type="Pfam" id="PF07261"/>
    </source>
</evidence>
<dbReference type="EMBL" id="CDRZ01000259">
    <property type="protein sequence ID" value="CEO89808.1"/>
    <property type="molecule type" value="Genomic_DNA"/>
</dbReference>
<organism evidence="5 6">
    <name type="scientific">Syntrophaceticus schinkii</name>
    <dbReference type="NCBI Taxonomy" id="499207"/>
    <lineage>
        <taxon>Bacteria</taxon>
        <taxon>Bacillati</taxon>
        <taxon>Bacillota</taxon>
        <taxon>Clostridia</taxon>
        <taxon>Thermoanaerobacterales</taxon>
        <taxon>Thermoanaerobacterales Family III. Incertae Sedis</taxon>
        <taxon>Syntrophaceticus</taxon>
    </lineage>
</organism>
<dbReference type="Pfam" id="PF21984">
    <property type="entry name" value="DnaD_N"/>
    <property type="match status" value="1"/>
</dbReference>
<dbReference type="InterPro" id="IPR053162">
    <property type="entry name" value="DnaD"/>
</dbReference>
<protein>
    <submittedName>
        <fullName evidence="5">Putative primosome component and related proteins</fullName>
    </submittedName>
</protein>
<dbReference type="Proteomes" id="UP000046155">
    <property type="component" value="Unassembled WGS sequence"/>
</dbReference>
<dbReference type="PANTHER" id="PTHR37293:SF6">
    <property type="entry name" value="DNA REPLICATION PROTEIN DNAD"/>
    <property type="match status" value="1"/>
</dbReference>
<dbReference type="NCBIfam" id="TIGR01446">
    <property type="entry name" value="DnaD_dom"/>
    <property type="match status" value="1"/>
</dbReference>
<evidence type="ECO:0000313" key="5">
    <source>
        <dbReference type="EMBL" id="CEO89808.1"/>
    </source>
</evidence>
<dbReference type="Gene3D" id="1.10.10.10">
    <property type="entry name" value="Winged helix-like DNA-binding domain superfamily/Winged helix DNA-binding domain"/>
    <property type="match status" value="1"/>
</dbReference>
<keyword evidence="6" id="KW-1185">Reference proteome</keyword>
<feature type="domain" description="DnaD N-terminal" evidence="4">
    <location>
        <begin position="25"/>
        <end position="109"/>
    </location>
</feature>
<dbReference type="SUPFAM" id="SSF158499">
    <property type="entry name" value="DnaD domain-like"/>
    <property type="match status" value="1"/>
</dbReference>
<evidence type="ECO:0000256" key="1">
    <source>
        <dbReference type="ARBA" id="ARBA00093462"/>
    </source>
</evidence>
<feature type="compositionally biased region" description="Basic and acidic residues" evidence="2">
    <location>
        <begin position="229"/>
        <end position="251"/>
    </location>
</feature>
<reference evidence="6" key="1">
    <citation type="submission" date="2015-01" db="EMBL/GenBank/DDBJ databases">
        <authorList>
            <person name="Manzoor Shahid"/>
            <person name="Zubair Saima"/>
        </authorList>
    </citation>
    <scope>NUCLEOTIDE SEQUENCE [LARGE SCALE GENOMIC DNA]</scope>
    <source>
        <strain evidence="6">Sp3</strain>
    </source>
</reference>
<name>A0A0B7MNJ7_9FIRM</name>
<dbReference type="Pfam" id="PF07261">
    <property type="entry name" value="DnaB_2"/>
    <property type="match status" value="1"/>
</dbReference>
<dbReference type="InterPro" id="IPR053843">
    <property type="entry name" value="DnaD_N"/>
</dbReference>
<evidence type="ECO:0000256" key="2">
    <source>
        <dbReference type="SAM" id="MobiDB-lite"/>
    </source>
</evidence>
<accession>A0A0B7MNJ7</accession>
<evidence type="ECO:0000313" key="6">
    <source>
        <dbReference type="Proteomes" id="UP000046155"/>
    </source>
</evidence>
<dbReference type="PANTHER" id="PTHR37293">
    <property type="entry name" value="PHAGE REPLICATION PROTEIN-RELATED"/>
    <property type="match status" value="1"/>
</dbReference>
<feature type="domain" description="DnaB/C C-terminal" evidence="3">
    <location>
        <begin position="146"/>
        <end position="218"/>
    </location>
</feature>
<feature type="region of interest" description="Disordered" evidence="2">
    <location>
        <begin position="222"/>
        <end position="251"/>
    </location>
</feature>